<dbReference type="InterPro" id="IPR005103">
    <property type="entry name" value="AA9_LPMO"/>
</dbReference>
<dbReference type="Pfam" id="PF03443">
    <property type="entry name" value="AA9"/>
    <property type="match status" value="1"/>
</dbReference>
<dbReference type="EMBL" id="ML987202">
    <property type="protein sequence ID" value="KAF2245011.1"/>
    <property type="molecule type" value="Genomic_DNA"/>
</dbReference>
<evidence type="ECO:0000259" key="6">
    <source>
        <dbReference type="Pfam" id="PF03443"/>
    </source>
</evidence>
<dbReference type="AlphaFoldDB" id="A0A6A6I3U7"/>
<keyword evidence="4" id="KW-1015">Disulfide bond</keyword>
<evidence type="ECO:0000256" key="2">
    <source>
        <dbReference type="ARBA" id="ARBA00004613"/>
    </source>
</evidence>
<feature type="signal peptide" evidence="5">
    <location>
        <begin position="1"/>
        <end position="22"/>
    </location>
</feature>
<name>A0A6A6I3U7_9PLEO</name>
<protein>
    <submittedName>
        <fullName evidence="7">Lytic polysaccharide monooxygenase</fullName>
    </submittedName>
</protein>
<keyword evidence="5" id="KW-0732">Signal</keyword>
<dbReference type="PANTHER" id="PTHR33353:SF34">
    <property type="entry name" value="ENDO-BETA-1,4-GLUCANASE D"/>
    <property type="match status" value="1"/>
</dbReference>
<proteinExistence type="predicted"/>
<gene>
    <name evidence="7" type="ORF">BU26DRAFT_90886</name>
</gene>
<evidence type="ECO:0000256" key="1">
    <source>
        <dbReference type="ARBA" id="ARBA00001973"/>
    </source>
</evidence>
<feature type="chain" id="PRO_5025587104" evidence="5">
    <location>
        <begin position="23"/>
        <end position="273"/>
    </location>
</feature>
<keyword evidence="8" id="KW-1185">Reference proteome</keyword>
<feature type="domain" description="Auxiliary Activity family 9 catalytic" evidence="6">
    <location>
        <begin position="23"/>
        <end position="252"/>
    </location>
</feature>
<keyword evidence="7" id="KW-0503">Monooxygenase</keyword>
<comment type="subcellular location">
    <subcellularLocation>
        <location evidence="2">Secreted</location>
    </subcellularLocation>
</comment>
<organism evidence="7 8">
    <name type="scientific">Trematosphaeria pertusa</name>
    <dbReference type="NCBI Taxonomy" id="390896"/>
    <lineage>
        <taxon>Eukaryota</taxon>
        <taxon>Fungi</taxon>
        <taxon>Dikarya</taxon>
        <taxon>Ascomycota</taxon>
        <taxon>Pezizomycotina</taxon>
        <taxon>Dothideomycetes</taxon>
        <taxon>Pleosporomycetidae</taxon>
        <taxon>Pleosporales</taxon>
        <taxon>Massarineae</taxon>
        <taxon>Trematosphaeriaceae</taxon>
        <taxon>Trematosphaeria</taxon>
    </lineage>
</organism>
<comment type="cofactor">
    <cofactor evidence="1">
        <name>Cu(2+)</name>
        <dbReference type="ChEBI" id="CHEBI:29036"/>
    </cofactor>
</comment>
<accession>A0A6A6I3U7</accession>
<evidence type="ECO:0000313" key="7">
    <source>
        <dbReference type="EMBL" id="KAF2245011.1"/>
    </source>
</evidence>
<evidence type="ECO:0000313" key="8">
    <source>
        <dbReference type="Proteomes" id="UP000800094"/>
    </source>
</evidence>
<sequence>MMFRSTSASVLLLSSFASFAYGHSHVNDIWADGDHYDGWDPNAGSPYPNNIPAWYTTNLGGNPLYPIDANQPQIICAKGGSNANLSAPVTAGAEIRLRWWQVNVAWPTSHHGPVIDYLAPCNGPCSEVDMTTLKFVKIDERGWINNTVFDEGYWASDELIADDGSWNVRIPGDLAPGEYVLRQEIIALHIAFTGTGPYSPSGAEFYPQCVSLKVEGKGTKTIDDGVQATTFYRSDEPGLMLNIHTKSDHADYVIPGPALWGGLGSKKARSFTT</sequence>
<evidence type="ECO:0000256" key="5">
    <source>
        <dbReference type="SAM" id="SignalP"/>
    </source>
</evidence>
<dbReference type="GO" id="GO:0005576">
    <property type="term" value="C:extracellular region"/>
    <property type="evidence" value="ECO:0007669"/>
    <property type="project" value="UniProtKB-SubCell"/>
</dbReference>
<reference evidence="7" key="1">
    <citation type="journal article" date="2020" name="Stud. Mycol.">
        <title>101 Dothideomycetes genomes: a test case for predicting lifestyles and emergence of pathogens.</title>
        <authorList>
            <person name="Haridas S."/>
            <person name="Albert R."/>
            <person name="Binder M."/>
            <person name="Bloem J."/>
            <person name="Labutti K."/>
            <person name="Salamov A."/>
            <person name="Andreopoulos B."/>
            <person name="Baker S."/>
            <person name="Barry K."/>
            <person name="Bills G."/>
            <person name="Bluhm B."/>
            <person name="Cannon C."/>
            <person name="Castanera R."/>
            <person name="Culley D."/>
            <person name="Daum C."/>
            <person name="Ezra D."/>
            <person name="Gonzalez J."/>
            <person name="Henrissat B."/>
            <person name="Kuo A."/>
            <person name="Liang C."/>
            <person name="Lipzen A."/>
            <person name="Lutzoni F."/>
            <person name="Magnuson J."/>
            <person name="Mondo S."/>
            <person name="Nolan M."/>
            <person name="Ohm R."/>
            <person name="Pangilinan J."/>
            <person name="Park H.-J."/>
            <person name="Ramirez L."/>
            <person name="Alfaro M."/>
            <person name="Sun H."/>
            <person name="Tritt A."/>
            <person name="Yoshinaga Y."/>
            <person name="Zwiers L.-H."/>
            <person name="Turgeon B."/>
            <person name="Goodwin S."/>
            <person name="Spatafora J."/>
            <person name="Crous P."/>
            <person name="Grigoriev I."/>
        </authorList>
    </citation>
    <scope>NUCLEOTIDE SEQUENCE</scope>
    <source>
        <strain evidence="7">CBS 122368</strain>
    </source>
</reference>
<evidence type="ECO:0000256" key="3">
    <source>
        <dbReference type="ARBA" id="ARBA00022525"/>
    </source>
</evidence>
<dbReference type="GO" id="GO:0004497">
    <property type="term" value="F:monooxygenase activity"/>
    <property type="evidence" value="ECO:0007669"/>
    <property type="project" value="UniProtKB-KW"/>
</dbReference>
<keyword evidence="3" id="KW-0964">Secreted</keyword>
<evidence type="ECO:0000256" key="4">
    <source>
        <dbReference type="ARBA" id="ARBA00023157"/>
    </source>
</evidence>
<dbReference type="CDD" id="cd21175">
    <property type="entry name" value="LPMO_AA9"/>
    <property type="match status" value="1"/>
</dbReference>
<dbReference type="RefSeq" id="XP_033680015.1">
    <property type="nucleotide sequence ID" value="XM_033836481.1"/>
</dbReference>
<dbReference type="Proteomes" id="UP000800094">
    <property type="component" value="Unassembled WGS sequence"/>
</dbReference>
<dbReference type="InterPro" id="IPR049892">
    <property type="entry name" value="AA9"/>
</dbReference>
<dbReference type="OrthoDB" id="4849160at2759"/>
<dbReference type="Gene3D" id="2.70.50.70">
    <property type="match status" value="1"/>
</dbReference>
<keyword evidence="7" id="KW-0560">Oxidoreductase</keyword>
<dbReference type="PANTHER" id="PTHR33353">
    <property type="entry name" value="PUTATIVE (AFU_ORTHOLOGUE AFUA_1G12560)-RELATED"/>
    <property type="match status" value="1"/>
</dbReference>
<dbReference type="GeneID" id="54589811"/>